<organism evidence="9 10">
    <name type="scientific">Coturnix japonica</name>
    <name type="common">Japanese quail</name>
    <name type="synonym">Coturnix coturnix japonica</name>
    <dbReference type="NCBI Taxonomy" id="93934"/>
    <lineage>
        <taxon>Eukaryota</taxon>
        <taxon>Metazoa</taxon>
        <taxon>Chordata</taxon>
        <taxon>Craniata</taxon>
        <taxon>Vertebrata</taxon>
        <taxon>Euteleostomi</taxon>
        <taxon>Archelosauria</taxon>
        <taxon>Archosauria</taxon>
        <taxon>Dinosauria</taxon>
        <taxon>Saurischia</taxon>
        <taxon>Theropoda</taxon>
        <taxon>Coelurosauria</taxon>
        <taxon>Aves</taxon>
        <taxon>Neognathae</taxon>
        <taxon>Galloanserae</taxon>
        <taxon>Galliformes</taxon>
        <taxon>Phasianidae</taxon>
        <taxon>Perdicinae</taxon>
        <taxon>Coturnix</taxon>
    </lineage>
</organism>
<keyword evidence="1 6" id="KW-0768">Sushi</keyword>
<dbReference type="InterPro" id="IPR000436">
    <property type="entry name" value="Sushi_SCR_CCP_dom"/>
</dbReference>
<proteinExistence type="predicted"/>
<evidence type="ECO:0000259" key="8">
    <source>
        <dbReference type="PROSITE" id="PS50923"/>
    </source>
</evidence>
<dbReference type="SUPFAM" id="SSF57535">
    <property type="entry name" value="Complement control module/SCR domain"/>
    <property type="match status" value="3"/>
</dbReference>
<keyword evidence="3" id="KW-0106">Calcium</keyword>
<keyword evidence="10" id="KW-1185">Reference proteome</keyword>
<evidence type="ECO:0000256" key="6">
    <source>
        <dbReference type="PROSITE-ProRule" id="PRU00302"/>
    </source>
</evidence>
<keyword evidence="4 6" id="KW-1015">Disulfide bond</keyword>
<dbReference type="InterPro" id="IPR002396">
    <property type="entry name" value="Selectin_superfamily"/>
</dbReference>
<accession>A0A8C2UIF8</accession>
<evidence type="ECO:0000256" key="2">
    <source>
        <dbReference type="ARBA" id="ARBA00022737"/>
    </source>
</evidence>
<dbReference type="InterPro" id="IPR035976">
    <property type="entry name" value="Sushi/SCR/CCP_sf"/>
</dbReference>
<dbReference type="PROSITE" id="PS50923">
    <property type="entry name" value="SUSHI"/>
    <property type="match status" value="3"/>
</dbReference>
<keyword evidence="2" id="KW-0677">Repeat</keyword>
<reference evidence="9" key="3">
    <citation type="submission" date="2025-09" db="UniProtKB">
        <authorList>
            <consortium name="Ensembl"/>
        </authorList>
    </citation>
    <scope>IDENTIFICATION</scope>
</reference>
<dbReference type="PRINTS" id="PR00343">
    <property type="entry name" value="SELECTIN"/>
</dbReference>
<evidence type="ECO:0000256" key="3">
    <source>
        <dbReference type="ARBA" id="ARBA00022837"/>
    </source>
</evidence>
<feature type="domain" description="Sushi" evidence="8">
    <location>
        <begin position="3"/>
        <end position="70"/>
    </location>
</feature>
<feature type="transmembrane region" description="Helical" evidence="7">
    <location>
        <begin position="208"/>
        <end position="231"/>
    </location>
</feature>
<dbReference type="GO" id="GO:0016020">
    <property type="term" value="C:membrane"/>
    <property type="evidence" value="ECO:0007669"/>
    <property type="project" value="InterPro"/>
</dbReference>
<keyword evidence="5" id="KW-0325">Glycoprotein</keyword>
<comment type="caution">
    <text evidence="6">Lacks conserved residue(s) required for the propagation of feature annotation.</text>
</comment>
<evidence type="ECO:0000256" key="5">
    <source>
        <dbReference type="ARBA" id="ARBA00023180"/>
    </source>
</evidence>
<dbReference type="GO" id="GO:0007155">
    <property type="term" value="P:cell adhesion"/>
    <property type="evidence" value="ECO:0007669"/>
    <property type="project" value="InterPro"/>
</dbReference>
<evidence type="ECO:0000313" key="9">
    <source>
        <dbReference type="Ensembl" id="ENSCJPP00005027348.1"/>
    </source>
</evidence>
<dbReference type="Ensembl" id="ENSCJPT00005036989.1">
    <property type="protein sequence ID" value="ENSCJPP00005027348.1"/>
    <property type="gene ID" value="ENSCJPG00005021216.1"/>
</dbReference>
<feature type="disulfide bond" evidence="6">
    <location>
        <begin position="111"/>
        <end position="138"/>
    </location>
</feature>
<dbReference type="InterPro" id="IPR050350">
    <property type="entry name" value="Compl-Cell_Adhes-Reg"/>
</dbReference>
<evidence type="ECO:0000256" key="7">
    <source>
        <dbReference type="SAM" id="Phobius"/>
    </source>
</evidence>
<dbReference type="PANTHER" id="PTHR19325:SF484">
    <property type="entry name" value="P-SELECTIN"/>
    <property type="match status" value="1"/>
</dbReference>
<evidence type="ECO:0000256" key="1">
    <source>
        <dbReference type="ARBA" id="ARBA00022659"/>
    </source>
</evidence>
<dbReference type="CDD" id="cd00033">
    <property type="entry name" value="CCP"/>
    <property type="match status" value="3"/>
</dbReference>
<dbReference type="FunFam" id="2.10.70.10:FF:000001">
    <property type="entry name" value="Selectin P"/>
    <property type="match status" value="3"/>
</dbReference>
<keyword evidence="7" id="KW-1133">Transmembrane helix</keyword>
<sequence>MSVTCPVLSAPEHGELNCSHLHGNFTFGSTCYFSCQPGFELMGPQHHECTANGTWTEDAHTLQLPVSCLRCASFTFSAITCPVLSAPEHGELNCSHPHGNFTFGSTCGFSCQPGFELMGSHSRDCMATGTWAGDASQCQGRAVVVTDCPVLDAPSHGYLYCSHPYGNFTFNSTCTFSCKEGFMHMGAEMLRCAATGNWTRQPPLCEGMVGLTSALTAAGLVLSGTLIALLAKQLSDRGTETPAANALARDSQTSDLGAPGVFTNAAYDSTL</sequence>
<reference evidence="9" key="2">
    <citation type="submission" date="2025-08" db="UniProtKB">
        <authorList>
            <consortium name="Ensembl"/>
        </authorList>
    </citation>
    <scope>IDENTIFICATION</scope>
</reference>
<feature type="domain" description="Sushi" evidence="8">
    <location>
        <begin position="146"/>
        <end position="207"/>
    </location>
</feature>
<dbReference type="Gene3D" id="2.10.70.10">
    <property type="entry name" value="Complement Module, domain 1"/>
    <property type="match status" value="3"/>
</dbReference>
<feature type="domain" description="Sushi" evidence="8">
    <location>
        <begin position="79"/>
        <end position="140"/>
    </location>
</feature>
<reference evidence="9" key="1">
    <citation type="submission" date="2015-11" db="EMBL/GenBank/DDBJ databases">
        <authorList>
            <consortium name="International Coturnix japonica Genome Analysis Consortium"/>
            <person name="Warren W."/>
            <person name="Burt D.W."/>
            <person name="Antin P.B."/>
            <person name="Lanford R."/>
            <person name="Gros J."/>
            <person name="Wilson R.K."/>
        </authorList>
    </citation>
    <scope>NUCLEOTIDE SEQUENCE [LARGE SCALE GENOMIC DNA]</scope>
</reference>
<evidence type="ECO:0000256" key="4">
    <source>
        <dbReference type="ARBA" id="ARBA00023157"/>
    </source>
</evidence>
<dbReference type="Pfam" id="PF00084">
    <property type="entry name" value="Sushi"/>
    <property type="match status" value="3"/>
</dbReference>
<evidence type="ECO:0000313" key="10">
    <source>
        <dbReference type="Proteomes" id="UP000694412"/>
    </source>
</evidence>
<keyword evidence="7" id="KW-0472">Membrane</keyword>
<feature type="disulfide bond" evidence="6">
    <location>
        <begin position="178"/>
        <end position="205"/>
    </location>
</feature>
<dbReference type="GeneTree" id="ENSGT00940000164633"/>
<protein>
    <recommendedName>
        <fullName evidence="8">Sushi domain-containing protein</fullName>
    </recommendedName>
</protein>
<dbReference type="AlphaFoldDB" id="A0A8C2UIF8"/>
<dbReference type="PANTHER" id="PTHR19325">
    <property type="entry name" value="COMPLEMENT COMPONENT-RELATED SUSHI DOMAIN-CONTAINING"/>
    <property type="match status" value="1"/>
</dbReference>
<dbReference type="Proteomes" id="UP000694412">
    <property type="component" value="Chromosome 8"/>
</dbReference>
<name>A0A8C2UIF8_COTJA</name>
<keyword evidence="7" id="KW-0812">Transmembrane</keyword>
<dbReference type="SMART" id="SM00032">
    <property type="entry name" value="CCP"/>
    <property type="match status" value="3"/>
</dbReference>